<dbReference type="Proteomes" id="UP001642409">
    <property type="component" value="Unassembled WGS sequence"/>
</dbReference>
<keyword evidence="2" id="KW-1185">Reference proteome</keyword>
<dbReference type="InterPro" id="IPR006594">
    <property type="entry name" value="LisH"/>
</dbReference>
<dbReference type="Pfam" id="PF08513">
    <property type="entry name" value="LisH"/>
    <property type="match status" value="1"/>
</dbReference>
<organism evidence="1 2">
    <name type="scientific">Hexamita inflata</name>
    <dbReference type="NCBI Taxonomy" id="28002"/>
    <lineage>
        <taxon>Eukaryota</taxon>
        <taxon>Metamonada</taxon>
        <taxon>Diplomonadida</taxon>
        <taxon>Hexamitidae</taxon>
        <taxon>Hexamitinae</taxon>
        <taxon>Hexamita</taxon>
    </lineage>
</organism>
<proteinExistence type="predicted"/>
<evidence type="ECO:0000313" key="2">
    <source>
        <dbReference type="Proteomes" id="UP001642409"/>
    </source>
</evidence>
<name>A0ABP1KHI9_9EUKA</name>
<protein>
    <recommendedName>
        <fullName evidence="3">LisH domain-containing protein</fullName>
    </recommendedName>
</protein>
<comment type="caution">
    <text evidence="1">The sequence shown here is derived from an EMBL/GenBank/DDBJ whole genome shotgun (WGS) entry which is preliminary data.</text>
</comment>
<dbReference type="PROSITE" id="PS50896">
    <property type="entry name" value="LISH"/>
    <property type="match status" value="1"/>
</dbReference>
<sequence>MNYDQFLSNQMTYSELNKLVLDYLKECGYKRTAEQFVHEAAVAPISGSQSFAFRRLVEKGLYYAKFASKLTPVDSVPLPTSAEREINAEVKKFSVQSTVQKMEVVKFNNQFMVVVLSENKLRFFELQNNALLQFETVFEDVIEFKVMEFHAYIQTNELLKIIDLRTLETTNQIAIHNKSKFFLTTDAVVVNELVLTTDLQFSRFRAQALIDGEIFYPPHADLSDYFEIVVLADRSTMKLVSKTQQELVIFNQNPIQTIFYPNQAYFYVIEELQIHRYQVECVQTTENGANSSNKMFVRMAWSLSIPAKNKVFCQVGEFSIIDEFVINQDGEIIDRIDAGAIQIEKNGTGIIALYSDYLLLVRETRYKIQLQNIKAIAMKFAGEQIVVAGEQGEIQLISYN</sequence>
<gene>
    <name evidence="1" type="ORF">HINF_LOCUS50043</name>
</gene>
<dbReference type="Gene3D" id="1.20.960.30">
    <property type="match status" value="1"/>
</dbReference>
<evidence type="ECO:0000313" key="1">
    <source>
        <dbReference type="EMBL" id="CAL6062137.1"/>
    </source>
</evidence>
<reference evidence="1 2" key="1">
    <citation type="submission" date="2024-07" db="EMBL/GenBank/DDBJ databases">
        <authorList>
            <person name="Akdeniz Z."/>
        </authorList>
    </citation>
    <scope>NUCLEOTIDE SEQUENCE [LARGE SCALE GENOMIC DNA]</scope>
</reference>
<evidence type="ECO:0008006" key="3">
    <source>
        <dbReference type="Google" id="ProtNLM"/>
    </source>
</evidence>
<accession>A0ABP1KHI9</accession>
<dbReference type="EMBL" id="CAXDID020000238">
    <property type="protein sequence ID" value="CAL6062137.1"/>
    <property type="molecule type" value="Genomic_DNA"/>
</dbReference>
<dbReference type="SMART" id="SM00667">
    <property type="entry name" value="LisH"/>
    <property type="match status" value="1"/>
</dbReference>